<protein>
    <recommendedName>
        <fullName evidence="4">J domain-containing protein</fullName>
    </recommendedName>
</protein>
<evidence type="ECO:0000256" key="3">
    <source>
        <dbReference type="SAM" id="Phobius"/>
    </source>
</evidence>
<dbReference type="PANTHER" id="PTHR43096:SF52">
    <property type="entry name" value="DNAJ HOMOLOG 1, MITOCHONDRIAL-RELATED"/>
    <property type="match status" value="1"/>
</dbReference>
<keyword evidence="1" id="KW-0143">Chaperone</keyword>
<evidence type="ECO:0000256" key="1">
    <source>
        <dbReference type="ARBA" id="ARBA00023186"/>
    </source>
</evidence>
<organism evidence="5 6">
    <name type="scientific">Pichia californica</name>
    <dbReference type="NCBI Taxonomy" id="460514"/>
    <lineage>
        <taxon>Eukaryota</taxon>
        <taxon>Fungi</taxon>
        <taxon>Dikarya</taxon>
        <taxon>Ascomycota</taxon>
        <taxon>Saccharomycotina</taxon>
        <taxon>Pichiomycetes</taxon>
        <taxon>Pichiales</taxon>
        <taxon>Pichiaceae</taxon>
        <taxon>Pichia</taxon>
    </lineage>
</organism>
<dbReference type="Pfam" id="PF00226">
    <property type="entry name" value="DnaJ"/>
    <property type="match status" value="1"/>
</dbReference>
<dbReference type="PROSITE" id="PS50076">
    <property type="entry name" value="DNAJ_2"/>
    <property type="match status" value="1"/>
</dbReference>
<dbReference type="Gene3D" id="1.10.287.110">
    <property type="entry name" value="DnaJ domain"/>
    <property type="match status" value="1"/>
</dbReference>
<reference evidence="5" key="1">
    <citation type="submission" date="2020-11" db="EMBL/GenBank/DDBJ databases">
        <title>Kefir isolates.</title>
        <authorList>
            <person name="Marcisauskas S."/>
            <person name="Kim Y."/>
            <person name="Blasche S."/>
        </authorList>
    </citation>
    <scope>NUCLEOTIDE SEQUENCE</scope>
    <source>
        <strain evidence="5">Olga-1</strain>
    </source>
</reference>
<gene>
    <name evidence="5" type="ORF">C6P40_002483</name>
</gene>
<dbReference type="GO" id="GO:0042026">
    <property type="term" value="P:protein refolding"/>
    <property type="evidence" value="ECO:0007669"/>
    <property type="project" value="TreeGrafter"/>
</dbReference>
<proteinExistence type="predicted"/>
<name>A0A9P6WHL0_9ASCO</name>
<dbReference type="InterPro" id="IPR001623">
    <property type="entry name" value="DnaJ_domain"/>
</dbReference>
<dbReference type="PRINTS" id="PR00625">
    <property type="entry name" value="JDOMAIN"/>
</dbReference>
<evidence type="ECO:0000256" key="2">
    <source>
        <dbReference type="SAM" id="MobiDB-lite"/>
    </source>
</evidence>
<dbReference type="EMBL" id="PUHW01000276">
    <property type="protein sequence ID" value="KAG0687339.1"/>
    <property type="molecule type" value="Genomic_DNA"/>
</dbReference>
<sequence length="339" mass="39568">MLSLCRHTRKIKIFNRYFQTSTNNFAKQENHYELLKLPFDASISEIKNKFKKISLKLHPDMLKSQGLSDEELNKKSDEYLKVKKSYEILSDDKKRNEYDLHLGIKRREFGSSSSSNSFFKRPSNSFHFHEKYRYNDVPHFDSKKHQERNERVEKMYMYNQKINQNIDRFGRDLYARTLGKNGPRKGIYKEYKYQPNIRDDESEGKKIAVKLVGGLIGLFTLWYIFLGNYSTNKSEEKNKNENKNKKKLMENQENKFTEASSIIEKKGTDFEGGRDKTTVNSEEIRKEKVNSVSKSGNKMNVNNAYGMMLIGGGSRGVRGGSSNRSDLDNLEEQISETSE</sequence>
<dbReference type="PANTHER" id="PTHR43096">
    <property type="entry name" value="DNAJ HOMOLOG 1, MITOCHONDRIAL-RELATED"/>
    <property type="match status" value="1"/>
</dbReference>
<keyword evidence="6" id="KW-1185">Reference proteome</keyword>
<keyword evidence="3" id="KW-1133">Transmembrane helix</keyword>
<evidence type="ECO:0000259" key="4">
    <source>
        <dbReference type="PROSITE" id="PS50076"/>
    </source>
</evidence>
<comment type="caution">
    <text evidence="5">The sequence shown here is derived from an EMBL/GenBank/DDBJ whole genome shotgun (WGS) entry which is preliminary data.</text>
</comment>
<dbReference type="AlphaFoldDB" id="A0A9P6WHL0"/>
<dbReference type="GO" id="GO:0051082">
    <property type="term" value="F:unfolded protein binding"/>
    <property type="evidence" value="ECO:0007669"/>
    <property type="project" value="TreeGrafter"/>
</dbReference>
<dbReference type="SUPFAM" id="SSF46565">
    <property type="entry name" value="Chaperone J-domain"/>
    <property type="match status" value="1"/>
</dbReference>
<accession>A0A9P6WHL0</accession>
<feature type="region of interest" description="Disordered" evidence="2">
    <location>
        <begin position="314"/>
        <end position="339"/>
    </location>
</feature>
<feature type="domain" description="J" evidence="4">
    <location>
        <begin position="30"/>
        <end position="102"/>
    </location>
</feature>
<dbReference type="GO" id="GO:0005737">
    <property type="term" value="C:cytoplasm"/>
    <property type="evidence" value="ECO:0007669"/>
    <property type="project" value="TreeGrafter"/>
</dbReference>
<dbReference type="CDD" id="cd06257">
    <property type="entry name" value="DnaJ"/>
    <property type="match status" value="1"/>
</dbReference>
<feature type="compositionally biased region" description="Acidic residues" evidence="2">
    <location>
        <begin position="328"/>
        <end position="339"/>
    </location>
</feature>
<feature type="transmembrane region" description="Helical" evidence="3">
    <location>
        <begin position="207"/>
        <end position="225"/>
    </location>
</feature>
<evidence type="ECO:0000313" key="5">
    <source>
        <dbReference type="EMBL" id="KAG0687339.1"/>
    </source>
</evidence>
<keyword evidence="3" id="KW-0472">Membrane</keyword>
<dbReference type="InterPro" id="IPR036869">
    <property type="entry name" value="J_dom_sf"/>
</dbReference>
<dbReference type="Proteomes" id="UP000697127">
    <property type="component" value="Unassembled WGS sequence"/>
</dbReference>
<keyword evidence="3" id="KW-0812">Transmembrane</keyword>
<evidence type="ECO:0000313" key="6">
    <source>
        <dbReference type="Proteomes" id="UP000697127"/>
    </source>
</evidence>
<dbReference type="SMART" id="SM00271">
    <property type="entry name" value="DnaJ"/>
    <property type="match status" value="1"/>
</dbReference>